<dbReference type="PANTHER" id="PTHR33680">
    <property type="entry name" value="OS07G0190500 PROTEIN"/>
    <property type="match status" value="1"/>
</dbReference>
<keyword evidence="4" id="KW-1185">Reference proteome</keyword>
<reference evidence="3" key="3">
    <citation type="submission" date="2022-01" db="UniProtKB">
        <authorList>
            <consortium name="EnsemblPlants"/>
        </authorList>
    </citation>
    <scope>IDENTIFICATION</scope>
    <source>
        <strain evidence="3">subsp. vulgare</strain>
    </source>
</reference>
<dbReference type="AlphaFoldDB" id="A0A8I6YHT2"/>
<protein>
    <recommendedName>
        <fullName evidence="5">Zinc finger GRF-type domain-containing protein</fullName>
    </recommendedName>
</protein>
<feature type="region of interest" description="Disordered" evidence="1">
    <location>
        <begin position="1"/>
        <end position="41"/>
    </location>
</feature>
<dbReference type="PANTHER" id="PTHR33680:SF7">
    <property type="entry name" value="OS02G0474200 PROTEIN"/>
    <property type="match status" value="1"/>
</dbReference>
<dbReference type="EnsemblPlants" id="HORVU.MOREX.r3.4HG0388390.1">
    <property type="protein sequence ID" value="HORVU.MOREX.r3.4HG0388390.1"/>
    <property type="gene ID" value="HORVU.MOREX.r3.4HG0388390"/>
</dbReference>
<reference evidence="3" key="2">
    <citation type="submission" date="2020-10" db="EMBL/GenBank/DDBJ databases">
        <authorList>
            <person name="Scholz U."/>
            <person name="Mascher M."/>
            <person name="Fiebig A."/>
        </authorList>
    </citation>
    <scope>NUCLEOTIDE SEQUENCE [LARGE SCALE GENOMIC DNA]</scope>
    <source>
        <strain evidence="3">cv. Morex</strain>
    </source>
</reference>
<evidence type="ECO:0000256" key="2">
    <source>
        <dbReference type="SAM" id="Phobius"/>
    </source>
</evidence>
<dbReference type="Gramene" id="HORVU.MOREX.r3.4HG0388390.1">
    <property type="protein sequence ID" value="HORVU.MOREX.r3.4HG0388390.1"/>
    <property type="gene ID" value="HORVU.MOREX.r3.4HG0388390"/>
</dbReference>
<evidence type="ECO:0008006" key="5">
    <source>
        <dbReference type="Google" id="ProtNLM"/>
    </source>
</evidence>
<dbReference type="Proteomes" id="UP000011116">
    <property type="component" value="Chromosome 4H"/>
</dbReference>
<evidence type="ECO:0000313" key="3">
    <source>
        <dbReference type="EnsemblPlants" id="HORVU.MOREX.r3.4HG0388390.1"/>
    </source>
</evidence>
<name>A0A8I6YHT2_HORVV</name>
<feature type="transmembrane region" description="Helical" evidence="2">
    <location>
        <begin position="167"/>
        <end position="195"/>
    </location>
</feature>
<accession>A0A8I6YHT2</accession>
<keyword evidence="2" id="KW-1133">Transmembrane helix</keyword>
<evidence type="ECO:0000256" key="1">
    <source>
        <dbReference type="SAM" id="MobiDB-lite"/>
    </source>
</evidence>
<reference evidence="4" key="1">
    <citation type="journal article" date="2012" name="Nature">
        <title>A physical, genetic and functional sequence assembly of the barley genome.</title>
        <authorList>
            <consortium name="The International Barley Genome Sequencing Consortium"/>
            <person name="Mayer K.F."/>
            <person name="Waugh R."/>
            <person name="Brown J.W."/>
            <person name="Schulman A."/>
            <person name="Langridge P."/>
            <person name="Platzer M."/>
            <person name="Fincher G.B."/>
            <person name="Muehlbauer G.J."/>
            <person name="Sato K."/>
            <person name="Close T.J."/>
            <person name="Wise R.P."/>
            <person name="Stein N."/>
        </authorList>
    </citation>
    <scope>NUCLEOTIDE SEQUENCE [LARGE SCALE GENOMIC DNA]</scope>
    <source>
        <strain evidence="4">cv. Morex</strain>
    </source>
</reference>
<keyword evidence="2" id="KW-0472">Membrane</keyword>
<evidence type="ECO:0000313" key="4">
    <source>
        <dbReference type="Proteomes" id="UP000011116"/>
    </source>
</evidence>
<keyword evidence="2" id="KW-0812">Transmembrane</keyword>
<organism evidence="3 4">
    <name type="scientific">Hordeum vulgare subsp. vulgare</name>
    <name type="common">Domesticated barley</name>
    <dbReference type="NCBI Taxonomy" id="112509"/>
    <lineage>
        <taxon>Eukaryota</taxon>
        <taxon>Viridiplantae</taxon>
        <taxon>Streptophyta</taxon>
        <taxon>Embryophyta</taxon>
        <taxon>Tracheophyta</taxon>
        <taxon>Spermatophyta</taxon>
        <taxon>Magnoliopsida</taxon>
        <taxon>Liliopsida</taxon>
        <taxon>Poales</taxon>
        <taxon>Poaceae</taxon>
        <taxon>BOP clade</taxon>
        <taxon>Pooideae</taxon>
        <taxon>Triticodae</taxon>
        <taxon>Triticeae</taxon>
        <taxon>Hordeinae</taxon>
        <taxon>Hordeum</taxon>
    </lineage>
</organism>
<proteinExistence type="predicted"/>
<dbReference type="Gramene" id="HORVU.MOREX.r2.4HG0323100.1">
    <property type="protein sequence ID" value="HORVU.MOREX.r2.4HG0323100.1"/>
    <property type="gene ID" value="HORVU.MOREX.r2.4HG0323100"/>
</dbReference>
<sequence>MDWLGSIQHSPDKAPVPHAGTGSSSSRRRRFAVKDSSGRRPGSVVEQRLAGLPMPLVQCDDCLQTVLRLTSSTRQHLGWVFFKCKNDGEGGCSFWYWEEEYIDLLIERNLIDVRALLSITEANDAAACAIRKEIRGKATSNSLESKPKNEECKMKNPQINNECMEKILIQLVGGVMKVGYLLKCLVVALFSLVLLF</sequence>